<dbReference type="OrthoDB" id="5369347at2759"/>
<comment type="caution">
    <text evidence="1">The sequence shown here is derived from an EMBL/GenBank/DDBJ whole genome shotgun (WGS) entry which is preliminary data.</text>
</comment>
<keyword evidence="2" id="KW-1185">Reference proteome</keyword>
<reference evidence="1 2" key="1">
    <citation type="submission" date="2017-04" db="EMBL/GenBank/DDBJ databases">
        <title>Draft genome sequence of Tuber borchii Vittad., a whitish edible truffle.</title>
        <authorList>
            <consortium name="DOE Joint Genome Institute"/>
            <person name="Murat C."/>
            <person name="Kuo A."/>
            <person name="Barry K.W."/>
            <person name="Clum A."/>
            <person name="Dockter R.B."/>
            <person name="Fauchery L."/>
            <person name="Iotti M."/>
            <person name="Kohler A."/>
            <person name="Labutti K."/>
            <person name="Lindquist E.A."/>
            <person name="Lipzen A."/>
            <person name="Ohm R.A."/>
            <person name="Wang M."/>
            <person name="Grigoriev I.V."/>
            <person name="Zambonelli A."/>
            <person name="Martin F.M."/>
        </authorList>
    </citation>
    <scope>NUCLEOTIDE SEQUENCE [LARGE SCALE GENOMIC DNA]</scope>
    <source>
        <strain evidence="1 2">Tbo3840</strain>
    </source>
</reference>
<sequence length="235" mass="26695">MTQWLNYHLPNDFPKPEVLGYGGRISSHQWSSLLCGISSESQTPPTLELPIPDLSIATTTTYDIDSFIAKVKCLSVASKGVRVQFTPSSQKNISSDVHLFSKIEERLASGKIHVRQVPLHHIPHFYLGHLTSSLYLPLYVFLPGLWQKNLGTNSYVANQHLQQWMDIGFIPSILQHCPPDIVQHLPLSFALASMNTFARGRELGIQNREVYGAKRQELHYFLSGRYLKPIWQDMI</sequence>
<dbReference type="STRING" id="42251.A0A2T6ZQV0"/>
<name>A0A2T6ZQV0_TUBBO</name>
<dbReference type="Proteomes" id="UP000244722">
    <property type="component" value="Unassembled WGS sequence"/>
</dbReference>
<dbReference type="AlphaFoldDB" id="A0A2T6ZQV0"/>
<organism evidence="1 2">
    <name type="scientific">Tuber borchii</name>
    <name type="common">White truffle</name>
    <dbReference type="NCBI Taxonomy" id="42251"/>
    <lineage>
        <taxon>Eukaryota</taxon>
        <taxon>Fungi</taxon>
        <taxon>Dikarya</taxon>
        <taxon>Ascomycota</taxon>
        <taxon>Pezizomycotina</taxon>
        <taxon>Pezizomycetes</taxon>
        <taxon>Pezizales</taxon>
        <taxon>Tuberaceae</taxon>
        <taxon>Tuber</taxon>
    </lineage>
</organism>
<dbReference type="EMBL" id="NESQ01000137">
    <property type="protein sequence ID" value="PUU77865.1"/>
    <property type="molecule type" value="Genomic_DNA"/>
</dbReference>
<evidence type="ECO:0000313" key="2">
    <source>
        <dbReference type="Proteomes" id="UP000244722"/>
    </source>
</evidence>
<gene>
    <name evidence="1" type="ORF">B9Z19DRAFT_985192</name>
</gene>
<feature type="non-terminal residue" evidence="1">
    <location>
        <position position="235"/>
    </location>
</feature>
<proteinExistence type="predicted"/>
<evidence type="ECO:0000313" key="1">
    <source>
        <dbReference type="EMBL" id="PUU77865.1"/>
    </source>
</evidence>
<protein>
    <submittedName>
        <fullName evidence="1">Uncharacterized protein</fullName>
    </submittedName>
</protein>
<accession>A0A2T6ZQV0</accession>